<accession>G3HSN8</accession>
<sequence>MNNVSPSTNVYEEHQAVVPVGATFSQGVFEHTYKMKRIGRVLCCMEEGMRLFNSTLKG</sequence>
<dbReference type="Proteomes" id="UP000001075">
    <property type="component" value="Unassembled WGS sequence"/>
</dbReference>
<protein>
    <submittedName>
        <fullName evidence="1">Uncharacterized protein</fullName>
    </submittedName>
</protein>
<dbReference type="InParanoid" id="G3HSN8"/>
<evidence type="ECO:0000313" key="2">
    <source>
        <dbReference type="Proteomes" id="UP000001075"/>
    </source>
</evidence>
<name>G3HSN8_CRIGR</name>
<gene>
    <name evidence="1" type="ORF">I79_013872</name>
</gene>
<dbReference type="AlphaFoldDB" id="G3HSN8"/>
<proteinExistence type="predicted"/>
<evidence type="ECO:0000313" key="1">
    <source>
        <dbReference type="EMBL" id="EGW11933.1"/>
    </source>
</evidence>
<dbReference type="EMBL" id="JH000667">
    <property type="protein sequence ID" value="EGW11933.1"/>
    <property type="molecule type" value="Genomic_DNA"/>
</dbReference>
<organism evidence="1 2">
    <name type="scientific">Cricetulus griseus</name>
    <name type="common">Chinese hamster</name>
    <name type="synonym">Cricetulus barabensis griseus</name>
    <dbReference type="NCBI Taxonomy" id="10029"/>
    <lineage>
        <taxon>Eukaryota</taxon>
        <taxon>Metazoa</taxon>
        <taxon>Chordata</taxon>
        <taxon>Craniata</taxon>
        <taxon>Vertebrata</taxon>
        <taxon>Euteleostomi</taxon>
        <taxon>Mammalia</taxon>
        <taxon>Eutheria</taxon>
        <taxon>Euarchontoglires</taxon>
        <taxon>Glires</taxon>
        <taxon>Rodentia</taxon>
        <taxon>Myomorpha</taxon>
        <taxon>Muroidea</taxon>
        <taxon>Cricetidae</taxon>
        <taxon>Cricetinae</taxon>
        <taxon>Cricetulus</taxon>
    </lineage>
</organism>
<reference evidence="2" key="1">
    <citation type="journal article" date="2011" name="Nat. Biotechnol.">
        <title>The genomic sequence of the Chinese hamster ovary (CHO)-K1 cell line.</title>
        <authorList>
            <person name="Xu X."/>
            <person name="Nagarajan H."/>
            <person name="Lewis N.E."/>
            <person name="Pan S."/>
            <person name="Cai Z."/>
            <person name="Liu X."/>
            <person name="Chen W."/>
            <person name="Xie M."/>
            <person name="Wang W."/>
            <person name="Hammond S."/>
            <person name="Andersen M.R."/>
            <person name="Neff N."/>
            <person name="Passarelli B."/>
            <person name="Koh W."/>
            <person name="Fan H.C."/>
            <person name="Wang J."/>
            <person name="Gui Y."/>
            <person name="Lee K.H."/>
            <person name="Betenbaugh M.J."/>
            <person name="Quake S.R."/>
            <person name="Famili I."/>
            <person name="Palsson B.O."/>
            <person name="Wang J."/>
        </authorList>
    </citation>
    <scope>NUCLEOTIDE SEQUENCE [LARGE SCALE GENOMIC DNA]</scope>
    <source>
        <strain evidence="2">CHO K1 cell line</strain>
    </source>
</reference>